<sequence length="136" mass="15846">MMINKYLKFMIVLFIVVINGYLIFGGVTKEQFATQGETRRIYNVLTKEIIDMNGEYKQFGGQVIRGFTLEANFVNSRNYEEARIANKIKELGFNEKYIEKRDLFLFCSGDSGFLVATKPMLIINYEDKQPRCMPKK</sequence>
<organism evidence="1 2">
    <name type="scientific">Glaesserella parasuis</name>
    <name type="common">Haemophilus parasuis</name>
    <dbReference type="NCBI Taxonomy" id="738"/>
    <lineage>
        <taxon>Bacteria</taxon>
        <taxon>Pseudomonadati</taxon>
        <taxon>Pseudomonadota</taxon>
        <taxon>Gammaproteobacteria</taxon>
        <taxon>Pasteurellales</taxon>
        <taxon>Pasteurellaceae</taxon>
        <taxon>Glaesserella</taxon>
    </lineage>
</organism>
<dbReference type="Proteomes" id="UP001148834">
    <property type="component" value="Unassembled WGS sequence"/>
</dbReference>
<name>A0A6L7B244_GLAPU</name>
<evidence type="ECO:0000313" key="1">
    <source>
        <dbReference type="EMBL" id="MDD2168974.1"/>
    </source>
</evidence>
<dbReference type="EMBL" id="JAODIR010000078">
    <property type="protein sequence ID" value="MDD2168974.1"/>
    <property type="molecule type" value="Genomic_DNA"/>
</dbReference>
<gene>
    <name evidence="1" type="ORF">N5925_10420</name>
</gene>
<evidence type="ECO:0000313" key="2">
    <source>
        <dbReference type="Proteomes" id="UP001148834"/>
    </source>
</evidence>
<reference evidence="1" key="1">
    <citation type="submission" date="2022-09" db="EMBL/GenBank/DDBJ databases">
        <title>Molecular characterization of Glaesserella parasuis strains circulating in commercial swine farms using whole-genome sequencing.</title>
        <authorList>
            <person name="Mugabi R."/>
            <person name="Clavijo M."/>
            <person name="Li G."/>
        </authorList>
    </citation>
    <scope>NUCLEOTIDE SEQUENCE</scope>
    <source>
        <strain evidence="1">0435-53</strain>
    </source>
</reference>
<dbReference type="RefSeq" id="WP_075606698.1">
    <property type="nucleotide sequence ID" value="NZ_CP054198.1"/>
</dbReference>
<dbReference type="AlphaFoldDB" id="A0A6L7B244"/>
<protein>
    <submittedName>
        <fullName evidence="1">Uncharacterized protein</fullName>
    </submittedName>
</protein>
<comment type="caution">
    <text evidence="1">The sequence shown here is derived from an EMBL/GenBank/DDBJ whole genome shotgun (WGS) entry which is preliminary data.</text>
</comment>
<proteinExistence type="predicted"/>
<accession>A0A6L7B244</accession>